<dbReference type="AlphaFoldDB" id="A0A2Z4IR47"/>
<proteinExistence type="predicted"/>
<accession>A0A2Z4IR47</accession>
<dbReference type="RefSeq" id="WP_112786567.1">
    <property type="nucleotide sequence ID" value="NZ_CP030041.1"/>
</dbReference>
<dbReference type="EMBL" id="CP030041">
    <property type="protein sequence ID" value="AWW33200.1"/>
    <property type="molecule type" value="Genomic_DNA"/>
</dbReference>
<dbReference type="OrthoDB" id="819896at2"/>
<keyword evidence="1" id="KW-0732">Signal</keyword>
<keyword evidence="3" id="KW-1185">Reference proteome</keyword>
<dbReference type="PROSITE" id="PS51257">
    <property type="entry name" value="PROKAR_LIPOPROTEIN"/>
    <property type="match status" value="1"/>
</dbReference>
<dbReference type="Proteomes" id="UP000248688">
    <property type="component" value="Chromosome"/>
</dbReference>
<reference evidence="2 3" key="1">
    <citation type="submission" date="2018-06" db="EMBL/GenBank/DDBJ databases">
        <title>Echinicola strongylocentroti sp. nov., isolated from a sea urchin Strongylocentrotus intermedius.</title>
        <authorList>
            <person name="Bae S.S."/>
        </authorList>
    </citation>
    <scope>NUCLEOTIDE SEQUENCE [LARGE SCALE GENOMIC DNA]</scope>
    <source>
        <strain evidence="2 3">MEBiC08714</strain>
    </source>
</reference>
<evidence type="ECO:0000313" key="2">
    <source>
        <dbReference type="EMBL" id="AWW33200.1"/>
    </source>
</evidence>
<name>A0A2Z4IR47_9BACT</name>
<evidence type="ECO:0000256" key="1">
    <source>
        <dbReference type="SAM" id="SignalP"/>
    </source>
</evidence>
<sequence length="252" mass="28834">MNKANIITIIFMLTAACSWAQEVENTLPKNHQQWLDRQWAITDTLQFNLPNESKILFYFNNTEFSADSLKAILTPLIKRSTRFPEFETTAFRLASNFQKTSLTAVKNNIDRKYGRHIESIELGIPVGLDFTRGNFTPEVGFRAHLGLPGYSIGAAITNTVYFPQKIEGKIDVMSNWFINGEFSWNKGSNIVNNEQTIQIGYLLNSHPSELFKGTTLRVIYRHRISDHLYIQAGVVATDDLNTYYPVLGVRFW</sequence>
<gene>
    <name evidence="2" type="ORF">DN752_14630</name>
</gene>
<feature type="chain" id="PRO_5016344884" description="Lipid A deacylase LpxR family protein" evidence="1">
    <location>
        <begin position="21"/>
        <end position="252"/>
    </location>
</feature>
<evidence type="ECO:0008006" key="4">
    <source>
        <dbReference type="Google" id="ProtNLM"/>
    </source>
</evidence>
<evidence type="ECO:0000313" key="3">
    <source>
        <dbReference type="Proteomes" id="UP000248688"/>
    </source>
</evidence>
<feature type="signal peptide" evidence="1">
    <location>
        <begin position="1"/>
        <end position="20"/>
    </location>
</feature>
<protein>
    <recommendedName>
        <fullName evidence="4">Lipid A deacylase LpxR family protein</fullName>
    </recommendedName>
</protein>
<organism evidence="2 3">
    <name type="scientific">Echinicola strongylocentroti</name>
    <dbReference type="NCBI Taxonomy" id="1795355"/>
    <lineage>
        <taxon>Bacteria</taxon>
        <taxon>Pseudomonadati</taxon>
        <taxon>Bacteroidota</taxon>
        <taxon>Cytophagia</taxon>
        <taxon>Cytophagales</taxon>
        <taxon>Cyclobacteriaceae</taxon>
        <taxon>Echinicola</taxon>
    </lineage>
</organism>
<dbReference type="KEGG" id="est:DN752_14630"/>